<sequence length="246" mass="25096">MSSLAARLRARSGTGCLRGLWLSFLGPFGLEVVAASAAAGRIDWLGVDLQHGDIEPQDVAPLLRATDIPVLVRLSSHDPAHLARMIDTGVAGVIVPGVESAAQASQLVAAASLPPLGRRSTGLCRAALAPTGERPLLLAMVETAAGLAAADEIAEVDGVDGIFVGPYDLSLALSEPSVSTGLMLSAIADVAAAARRWNRAFGVFSGNRELTAALPPVDLLGVATDAAVLQVGLDALFAESPVLVGR</sequence>
<proteinExistence type="inferred from homology"/>
<evidence type="ECO:0000259" key="4">
    <source>
        <dbReference type="Pfam" id="PF03328"/>
    </source>
</evidence>
<organism evidence="5 6">
    <name type="scientific">Nocardioides ginsengisoli</name>
    <dbReference type="NCBI Taxonomy" id="363868"/>
    <lineage>
        <taxon>Bacteria</taxon>
        <taxon>Bacillati</taxon>
        <taxon>Actinomycetota</taxon>
        <taxon>Actinomycetes</taxon>
        <taxon>Propionibacteriales</taxon>
        <taxon>Nocardioidaceae</taxon>
        <taxon>Nocardioides</taxon>
    </lineage>
</organism>
<dbReference type="InterPro" id="IPR050251">
    <property type="entry name" value="HpcH-HpaI_aldolase"/>
</dbReference>
<keyword evidence="2" id="KW-0479">Metal-binding</keyword>
<feature type="domain" description="HpcH/HpaI aldolase/citrate lyase" evidence="4">
    <location>
        <begin position="34"/>
        <end position="206"/>
    </location>
</feature>
<comment type="caution">
    <text evidence="5">The sequence shown here is derived from an EMBL/GenBank/DDBJ whole genome shotgun (WGS) entry which is preliminary data.</text>
</comment>
<dbReference type="SUPFAM" id="SSF51621">
    <property type="entry name" value="Phosphoenolpyruvate/pyruvate domain"/>
    <property type="match status" value="1"/>
</dbReference>
<dbReference type="InterPro" id="IPR015813">
    <property type="entry name" value="Pyrv/PenolPyrv_kinase-like_dom"/>
</dbReference>
<evidence type="ECO:0000313" key="5">
    <source>
        <dbReference type="EMBL" id="MFD1248898.1"/>
    </source>
</evidence>
<dbReference type="Gene3D" id="3.20.20.60">
    <property type="entry name" value="Phosphoenolpyruvate-binding domains"/>
    <property type="match status" value="1"/>
</dbReference>
<dbReference type="RefSeq" id="WP_367917240.1">
    <property type="nucleotide sequence ID" value="NZ_BAABAC010000003.1"/>
</dbReference>
<dbReference type="EMBL" id="JBHTLX010000020">
    <property type="protein sequence ID" value="MFD1248898.1"/>
    <property type="molecule type" value="Genomic_DNA"/>
</dbReference>
<name>A0ABW3W0T1_9ACTN</name>
<evidence type="ECO:0000256" key="3">
    <source>
        <dbReference type="ARBA" id="ARBA00023239"/>
    </source>
</evidence>
<accession>A0ABW3W0T1</accession>
<evidence type="ECO:0000313" key="6">
    <source>
        <dbReference type="Proteomes" id="UP001597229"/>
    </source>
</evidence>
<dbReference type="PANTHER" id="PTHR30502:SF0">
    <property type="entry name" value="PHOSPHOENOLPYRUVATE CARBOXYLASE FAMILY PROTEIN"/>
    <property type="match status" value="1"/>
</dbReference>
<dbReference type="InterPro" id="IPR005000">
    <property type="entry name" value="Aldolase/citrate-lyase_domain"/>
</dbReference>
<protein>
    <submittedName>
        <fullName evidence="5">HpcH/HpaI aldolase/citrate lyase family protein</fullName>
    </submittedName>
</protein>
<dbReference type="GO" id="GO:0016829">
    <property type="term" value="F:lyase activity"/>
    <property type="evidence" value="ECO:0007669"/>
    <property type="project" value="UniProtKB-KW"/>
</dbReference>
<evidence type="ECO:0000256" key="2">
    <source>
        <dbReference type="ARBA" id="ARBA00022723"/>
    </source>
</evidence>
<keyword evidence="3 5" id="KW-0456">Lyase</keyword>
<dbReference type="Pfam" id="PF03328">
    <property type="entry name" value="HpcH_HpaI"/>
    <property type="match status" value="1"/>
</dbReference>
<reference evidence="6" key="1">
    <citation type="journal article" date="2019" name="Int. J. Syst. Evol. Microbiol.">
        <title>The Global Catalogue of Microorganisms (GCM) 10K type strain sequencing project: providing services to taxonomists for standard genome sequencing and annotation.</title>
        <authorList>
            <consortium name="The Broad Institute Genomics Platform"/>
            <consortium name="The Broad Institute Genome Sequencing Center for Infectious Disease"/>
            <person name="Wu L."/>
            <person name="Ma J."/>
        </authorList>
    </citation>
    <scope>NUCLEOTIDE SEQUENCE [LARGE SCALE GENOMIC DNA]</scope>
    <source>
        <strain evidence="6">CCUG 52478</strain>
    </source>
</reference>
<gene>
    <name evidence="5" type="ORF">ACFQ3F_13950</name>
</gene>
<comment type="similarity">
    <text evidence="1">Belongs to the HpcH/HpaI aldolase family.</text>
</comment>
<dbReference type="PANTHER" id="PTHR30502">
    <property type="entry name" value="2-KETO-3-DEOXY-L-RHAMNONATE ALDOLASE"/>
    <property type="match status" value="1"/>
</dbReference>
<dbReference type="InterPro" id="IPR040442">
    <property type="entry name" value="Pyrv_kinase-like_dom_sf"/>
</dbReference>
<evidence type="ECO:0000256" key="1">
    <source>
        <dbReference type="ARBA" id="ARBA00005568"/>
    </source>
</evidence>
<dbReference type="Proteomes" id="UP001597229">
    <property type="component" value="Unassembled WGS sequence"/>
</dbReference>
<keyword evidence="6" id="KW-1185">Reference proteome</keyword>